<proteinExistence type="predicted"/>
<sequence length="135" mass="14686">MKLDTLGKIYTSVMAVYFFVSGFTVLLDIEAKLSRIGLSATSKDGEIAFVLIYCGLMIGIGVAISVIAYFSKTWVYSAMLAVTIIFSFITFRLVGASMVGELSNVQISFIVVEIIEALVGLFLIVKSTVLRNSYA</sequence>
<feature type="transmembrane region" description="Helical" evidence="1">
    <location>
        <begin position="74"/>
        <end position="95"/>
    </location>
</feature>
<organism evidence="2 3">
    <name type="scientific">Arenicella chitinivorans</name>
    <dbReference type="NCBI Taxonomy" id="1329800"/>
    <lineage>
        <taxon>Bacteria</taxon>
        <taxon>Pseudomonadati</taxon>
        <taxon>Pseudomonadota</taxon>
        <taxon>Gammaproteobacteria</taxon>
        <taxon>Arenicellales</taxon>
        <taxon>Arenicellaceae</taxon>
        <taxon>Arenicella</taxon>
    </lineage>
</organism>
<accession>A0A918VRI5</accession>
<dbReference type="EMBL" id="BMXA01000005">
    <property type="protein sequence ID" value="GHA16436.1"/>
    <property type="molecule type" value="Genomic_DNA"/>
</dbReference>
<evidence type="ECO:0000256" key="1">
    <source>
        <dbReference type="SAM" id="Phobius"/>
    </source>
</evidence>
<evidence type="ECO:0008006" key="4">
    <source>
        <dbReference type="Google" id="ProtNLM"/>
    </source>
</evidence>
<keyword evidence="1" id="KW-0472">Membrane</keyword>
<keyword evidence="3" id="KW-1185">Reference proteome</keyword>
<comment type="caution">
    <text evidence="2">The sequence shown here is derived from an EMBL/GenBank/DDBJ whole genome shotgun (WGS) entry which is preliminary data.</text>
</comment>
<reference evidence="2" key="2">
    <citation type="submission" date="2020-09" db="EMBL/GenBank/DDBJ databases">
        <authorList>
            <person name="Sun Q."/>
            <person name="Kim S."/>
        </authorList>
    </citation>
    <scope>NUCLEOTIDE SEQUENCE</scope>
    <source>
        <strain evidence="2">KCTC 12711</strain>
    </source>
</reference>
<feature type="transmembrane region" description="Helical" evidence="1">
    <location>
        <begin position="6"/>
        <end position="27"/>
    </location>
</feature>
<feature type="transmembrane region" description="Helical" evidence="1">
    <location>
        <begin position="47"/>
        <end position="68"/>
    </location>
</feature>
<reference evidence="2" key="1">
    <citation type="journal article" date="2014" name="Int. J. Syst. Evol. Microbiol.">
        <title>Complete genome sequence of Corynebacterium casei LMG S-19264T (=DSM 44701T), isolated from a smear-ripened cheese.</title>
        <authorList>
            <consortium name="US DOE Joint Genome Institute (JGI-PGF)"/>
            <person name="Walter F."/>
            <person name="Albersmeier A."/>
            <person name="Kalinowski J."/>
            <person name="Ruckert C."/>
        </authorList>
    </citation>
    <scope>NUCLEOTIDE SEQUENCE</scope>
    <source>
        <strain evidence="2">KCTC 12711</strain>
    </source>
</reference>
<keyword evidence="1" id="KW-1133">Transmembrane helix</keyword>
<feature type="transmembrane region" description="Helical" evidence="1">
    <location>
        <begin position="107"/>
        <end position="125"/>
    </location>
</feature>
<evidence type="ECO:0000313" key="2">
    <source>
        <dbReference type="EMBL" id="GHA16436.1"/>
    </source>
</evidence>
<dbReference type="RefSeq" id="WP_189402292.1">
    <property type="nucleotide sequence ID" value="NZ_BMXA01000005.1"/>
</dbReference>
<dbReference type="AlphaFoldDB" id="A0A918VRI5"/>
<protein>
    <recommendedName>
        <fullName evidence="4">DUF4345 domain-containing protein</fullName>
    </recommendedName>
</protein>
<keyword evidence="1" id="KW-0812">Transmembrane</keyword>
<evidence type="ECO:0000313" key="3">
    <source>
        <dbReference type="Proteomes" id="UP000614811"/>
    </source>
</evidence>
<dbReference type="Proteomes" id="UP000614811">
    <property type="component" value="Unassembled WGS sequence"/>
</dbReference>
<gene>
    <name evidence="2" type="ORF">GCM10008090_27810</name>
</gene>
<name>A0A918VRI5_9GAMM</name>